<keyword evidence="2" id="KW-1185">Reference proteome</keyword>
<evidence type="ECO:0000313" key="1">
    <source>
        <dbReference type="EMBL" id="DBA24483.1"/>
    </source>
</evidence>
<protein>
    <submittedName>
        <fullName evidence="1">Uncharacterized protein</fullName>
    </submittedName>
</protein>
<reference evidence="1" key="1">
    <citation type="thesis" date="2020" institute="ProQuest LLC" country="789 East Eisenhower Parkway, Ann Arbor, MI, USA">
        <title>Comparative Genomics and Chromosome Evolution.</title>
        <authorList>
            <person name="Mudd A.B."/>
        </authorList>
    </citation>
    <scope>NUCLEOTIDE SEQUENCE</scope>
    <source>
        <strain evidence="1">1538</strain>
        <tissue evidence="1">Blood</tissue>
    </source>
</reference>
<dbReference type="Proteomes" id="UP001181693">
    <property type="component" value="Unassembled WGS sequence"/>
</dbReference>
<sequence length="84" mass="9538">MEVTFKIFPFFGVSPRCLSVLPLYEHKWQKCVSQVHSHSSGANAGKEQIVWRPAACDSNKGNIKVKIAFYGKEIGNFLSYTMFH</sequence>
<gene>
    <name evidence="1" type="ORF">GDO54_012129</name>
</gene>
<organism evidence="1 2">
    <name type="scientific">Pyxicephalus adspersus</name>
    <name type="common">African bullfrog</name>
    <dbReference type="NCBI Taxonomy" id="30357"/>
    <lineage>
        <taxon>Eukaryota</taxon>
        <taxon>Metazoa</taxon>
        <taxon>Chordata</taxon>
        <taxon>Craniata</taxon>
        <taxon>Vertebrata</taxon>
        <taxon>Euteleostomi</taxon>
        <taxon>Amphibia</taxon>
        <taxon>Batrachia</taxon>
        <taxon>Anura</taxon>
        <taxon>Neobatrachia</taxon>
        <taxon>Ranoidea</taxon>
        <taxon>Pyxicephalidae</taxon>
        <taxon>Pyxicephalinae</taxon>
        <taxon>Pyxicephalus</taxon>
    </lineage>
</organism>
<comment type="caution">
    <text evidence="1">The sequence shown here is derived from an EMBL/GenBank/DDBJ whole genome shotgun (WGS) entry which is preliminary data.</text>
</comment>
<name>A0AAV3AGN8_PYXAD</name>
<proteinExistence type="predicted"/>
<evidence type="ECO:0000313" key="2">
    <source>
        <dbReference type="Proteomes" id="UP001181693"/>
    </source>
</evidence>
<dbReference type="AlphaFoldDB" id="A0AAV3AGN8"/>
<accession>A0AAV3AGN8</accession>
<dbReference type="EMBL" id="DYDO01000005">
    <property type="protein sequence ID" value="DBA24483.1"/>
    <property type="molecule type" value="Genomic_DNA"/>
</dbReference>